<accession>A0ACC1N5A6</accession>
<gene>
    <name evidence="1" type="ORF">NQ176_g6490</name>
</gene>
<sequence>MHFSALLLLATTSIAAPFNASEGISVEANGNRGVKRDTLAILKGTTTEDRPPNVSQRNATGSLITKARFRNRNIRFTCEVEIGTRPKVFNLDIDTASSTTWVYGLDPKTGKRGWQRKVREKSTYNGKKSKTSKHLKKDSFREVYMDGTGAMGQVYMDQIRIAGLESKQTFGAAKVIHSRIVADVGFNGVLGLGKPVSDDENEKGWGGSKSFFGNVGEQLEENLFTLQMKADGGRIEFGRISEDLYTGHLFWMDEVPLKSPYHVFETTGYAIGNGTMKPVKMYAAPDTTASVILAPDAIADDYYDTFPLGVEKVILPGHHTGYTYPCQDGFIPPDFTLQLTGNNNMTKDFVIPGKDLELQVIRPGVCLGAIQALTPRKPSDHEVTVLGWPFLQNKFIVFDGSNKIAFADAA</sequence>
<organism evidence="1 2">
    <name type="scientific">Zarea fungicola</name>
    <dbReference type="NCBI Taxonomy" id="93591"/>
    <lineage>
        <taxon>Eukaryota</taxon>
        <taxon>Fungi</taxon>
        <taxon>Dikarya</taxon>
        <taxon>Ascomycota</taxon>
        <taxon>Pezizomycotina</taxon>
        <taxon>Sordariomycetes</taxon>
        <taxon>Hypocreomycetidae</taxon>
        <taxon>Hypocreales</taxon>
        <taxon>Cordycipitaceae</taxon>
        <taxon>Zarea</taxon>
    </lineage>
</organism>
<evidence type="ECO:0000313" key="2">
    <source>
        <dbReference type="Proteomes" id="UP001143910"/>
    </source>
</evidence>
<protein>
    <submittedName>
        <fullName evidence="1">Uncharacterized protein</fullName>
    </submittedName>
</protein>
<keyword evidence="2" id="KW-1185">Reference proteome</keyword>
<dbReference type="Proteomes" id="UP001143910">
    <property type="component" value="Unassembled WGS sequence"/>
</dbReference>
<comment type="caution">
    <text evidence="1">The sequence shown here is derived from an EMBL/GenBank/DDBJ whole genome shotgun (WGS) entry which is preliminary data.</text>
</comment>
<name>A0ACC1N5A6_9HYPO</name>
<proteinExistence type="predicted"/>
<evidence type="ECO:0000313" key="1">
    <source>
        <dbReference type="EMBL" id="KAJ2973638.1"/>
    </source>
</evidence>
<reference evidence="1" key="1">
    <citation type="submission" date="2022-08" db="EMBL/GenBank/DDBJ databases">
        <title>Genome Sequence of Lecanicillium fungicola.</title>
        <authorList>
            <person name="Buettner E."/>
        </authorList>
    </citation>
    <scope>NUCLEOTIDE SEQUENCE</scope>
    <source>
        <strain evidence="1">Babe33</strain>
    </source>
</reference>
<dbReference type="EMBL" id="JANJQO010000943">
    <property type="protein sequence ID" value="KAJ2973638.1"/>
    <property type="molecule type" value="Genomic_DNA"/>
</dbReference>